<sequence length="77" mass="8596">MPITLGDFFEENLIASKKGLLEDSAIPRVVEDVDPINVNANDVINLPVPTIPSRILRDVFHVLDLIKVKMHGMAKDF</sequence>
<organism evidence="1 2">
    <name type="scientific">Helicostylum pulchrum</name>
    <dbReference type="NCBI Taxonomy" id="562976"/>
    <lineage>
        <taxon>Eukaryota</taxon>
        <taxon>Fungi</taxon>
        <taxon>Fungi incertae sedis</taxon>
        <taxon>Mucoromycota</taxon>
        <taxon>Mucoromycotina</taxon>
        <taxon>Mucoromycetes</taxon>
        <taxon>Mucorales</taxon>
        <taxon>Mucorineae</taxon>
        <taxon>Mucoraceae</taxon>
        <taxon>Helicostylum</taxon>
    </lineage>
</organism>
<dbReference type="Proteomes" id="UP001476247">
    <property type="component" value="Unassembled WGS sequence"/>
</dbReference>
<comment type="caution">
    <text evidence="1">The sequence shown here is derived from an EMBL/GenBank/DDBJ whole genome shotgun (WGS) entry which is preliminary data.</text>
</comment>
<evidence type="ECO:0000313" key="1">
    <source>
        <dbReference type="EMBL" id="GAA5798262.1"/>
    </source>
</evidence>
<name>A0ABP9XW47_9FUNG</name>
<protein>
    <submittedName>
        <fullName evidence="1">Uncharacterized protein</fullName>
    </submittedName>
</protein>
<reference evidence="1 2" key="1">
    <citation type="submission" date="2024-04" db="EMBL/GenBank/DDBJ databases">
        <title>genome sequences of Mucor flavus KT1a and Helicostylum pulchrum KT1b strains isolation_sourced from the surface of a dry-aged beef.</title>
        <authorList>
            <person name="Toyotome T."/>
            <person name="Hosono M."/>
            <person name="Torimaru M."/>
            <person name="Fukuda K."/>
            <person name="Mikami N."/>
        </authorList>
    </citation>
    <scope>NUCLEOTIDE SEQUENCE [LARGE SCALE GENOMIC DNA]</scope>
    <source>
        <strain evidence="1 2">KT1b</strain>
    </source>
</reference>
<gene>
    <name evidence="1" type="ORF">HPULCUR_003662</name>
</gene>
<accession>A0ABP9XW47</accession>
<evidence type="ECO:0000313" key="2">
    <source>
        <dbReference type="Proteomes" id="UP001476247"/>
    </source>
</evidence>
<proteinExistence type="predicted"/>
<keyword evidence="2" id="KW-1185">Reference proteome</keyword>
<dbReference type="EMBL" id="BAABUJ010000009">
    <property type="protein sequence ID" value="GAA5798262.1"/>
    <property type="molecule type" value="Genomic_DNA"/>
</dbReference>